<dbReference type="PANTHER" id="PTHR38340:SF1">
    <property type="entry name" value="S-LAYER PROTEIN"/>
    <property type="match status" value="1"/>
</dbReference>
<dbReference type="GO" id="GO:0005509">
    <property type="term" value="F:calcium ion binding"/>
    <property type="evidence" value="ECO:0007669"/>
    <property type="project" value="InterPro"/>
</dbReference>
<dbReference type="Pfam" id="PF00353">
    <property type="entry name" value="HemolysinCabind"/>
    <property type="match status" value="2"/>
</dbReference>
<keyword evidence="2" id="KW-0964">Secreted</keyword>
<dbReference type="SUPFAM" id="SSF51120">
    <property type="entry name" value="beta-Roll"/>
    <property type="match status" value="1"/>
</dbReference>
<keyword evidence="4" id="KW-1185">Reference proteome</keyword>
<name>A0A4Z0NF98_9HYPH</name>
<proteinExistence type="predicted"/>
<dbReference type="Proteomes" id="UP000297535">
    <property type="component" value="Unassembled WGS sequence"/>
</dbReference>
<accession>A0A4Z0NF98</accession>
<dbReference type="AlphaFoldDB" id="A0A4Z0NF98"/>
<dbReference type="Gene3D" id="2.150.10.10">
    <property type="entry name" value="Serralysin-like metalloprotease, C-terminal"/>
    <property type="match status" value="1"/>
</dbReference>
<comment type="caution">
    <text evidence="3">The sequence shown here is derived from an EMBL/GenBank/DDBJ whole genome shotgun (WGS) entry which is preliminary data.</text>
</comment>
<organism evidence="3 4">
    <name type="scientific">Methylobacterium nonmethylotrophicum</name>
    <dbReference type="NCBI Taxonomy" id="1141884"/>
    <lineage>
        <taxon>Bacteria</taxon>
        <taxon>Pseudomonadati</taxon>
        <taxon>Pseudomonadota</taxon>
        <taxon>Alphaproteobacteria</taxon>
        <taxon>Hyphomicrobiales</taxon>
        <taxon>Methylobacteriaceae</taxon>
        <taxon>Methylobacterium</taxon>
    </lineage>
</organism>
<evidence type="ECO:0000256" key="2">
    <source>
        <dbReference type="ARBA" id="ARBA00022525"/>
    </source>
</evidence>
<reference evidence="3 4" key="1">
    <citation type="submission" date="2019-04" db="EMBL/GenBank/DDBJ databases">
        <authorList>
            <person name="Feng G."/>
            <person name="Zhu H."/>
        </authorList>
    </citation>
    <scope>NUCLEOTIDE SEQUENCE [LARGE SCALE GENOMIC DNA]</scope>
    <source>
        <strain evidence="3 4">6HR-1</strain>
    </source>
</reference>
<evidence type="ECO:0000256" key="1">
    <source>
        <dbReference type="ARBA" id="ARBA00004613"/>
    </source>
</evidence>
<evidence type="ECO:0000313" key="3">
    <source>
        <dbReference type="EMBL" id="TGD94900.1"/>
    </source>
</evidence>
<dbReference type="InterPro" id="IPR050557">
    <property type="entry name" value="RTX_toxin/Mannuronan_C5-epim"/>
</dbReference>
<dbReference type="EMBL" id="SRLB01000036">
    <property type="protein sequence ID" value="TGD94900.1"/>
    <property type="molecule type" value="Genomic_DNA"/>
</dbReference>
<evidence type="ECO:0000313" key="4">
    <source>
        <dbReference type="Proteomes" id="UP000297535"/>
    </source>
</evidence>
<sequence length="281" mass="29637">MRGERESRLRWPGRPGAQEDIMAILVQPQQKPIPNLKPNLSADMLQLEDGARDGFNNLGDYSNTYINTWTNTARLINGQGGDDSITTGGGNDEIYGGSGNDTIKSGSGWDELYGGSGNDVLLGEDGNDTLYGGSGNDVLNGGLGNDTMTGGTGEDTFSISPSTGIDTITDFVRGQDHLRLGFDMAMDLELPGNQGSGNTRLIEGQNLFIGDDPAALMNQSGMYNSYGIIRNVGQAALLFNTGTGLLSYDPDGRGAEAAIDLVRLDGVTTLSGADFYASYPV</sequence>
<dbReference type="PRINTS" id="PR00313">
    <property type="entry name" value="CABNDNGRPT"/>
</dbReference>
<dbReference type="OrthoDB" id="7985011at2"/>
<dbReference type="InterPro" id="IPR018511">
    <property type="entry name" value="Hemolysin-typ_Ca-bd_CS"/>
</dbReference>
<protein>
    <submittedName>
        <fullName evidence="3">Calcium-binding protein</fullName>
    </submittedName>
</protein>
<comment type="subcellular location">
    <subcellularLocation>
        <location evidence="1">Secreted</location>
    </subcellularLocation>
</comment>
<dbReference type="PROSITE" id="PS00330">
    <property type="entry name" value="HEMOLYSIN_CALCIUM"/>
    <property type="match status" value="2"/>
</dbReference>
<dbReference type="InterPro" id="IPR001343">
    <property type="entry name" value="Hemolysn_Ca-bd"/>
</dbReference>
<dbReference type="PANTHER" id="PTHR38340">
    <property type="entry name" value="S-LAYER PROTEIN"/>
    <property type="match status" value="1"/>
</dbReference>
<dbReference type="InterPro" id="IPR011049">
    <property type="entry name" value="Serralysin-like_metalloprot_C"/>
</dbReference>
<dbReference type="GO" id="GO:0005576">
    <property type="term" value="C:extracellular region"/>
    <property type="evidence" value="ECO:0007669"/>
    <property type="project" value="UniProtKB-SubCell"/>
</dbReference>
<gene>
    <name evidence="3" type="ORF">EU555_30465</name>
</gene>